<protein>
    <submittedName>
        <fullName evidence="1">Uncharacterized protein</fullName>
    </submittedName>
</protein>
<comment type="caution">
    <text evidence="1">The sequence shown here is derived from an EMBL/GenBank/DDBJ whole genome shotgun (WGS) entry which is preliminary data.</text>
</comment>
<accession>A0A8H7H0N2</accession>
<dbReference type="AlphaFoldDB" id="A0A8H7H0N2"/>
<evidence type="ECO:0000313" key="2">
    <source>
        <dbReference type="Proteomes" id="UP000650582"/>
    </source>
</evidence>
<name>A0A8H7H0N2_9AGAM</name>
<gene>
    <name evidence="1" type="ORF">RHS04_09606</name>
</gene>
<dbReference type="Proteomes" id="UP000650582">
    <property type="component" value="Unassembled WGS sequence"/>
</dbReference>
<proteinExistence type="predicted"/>
<dbReference type="EMBL" id="JACYCC010000398">
    <property type="protein sequence ID" value="KAF8666573.1"/>
    <property type="molecule type" value="Genomic_DNA"/>
</dbReference>
<evidence type="ECO:0000313" key="1">
    <source>
        <dbReference type="EMBL" id="KAF8666573.1"/>
    </source>
</evidence>
<sequence>MFLTTTYSSNYIMDRSPLESRVGELRIVPRPQHIEVDINESRPSHFSIGVWLDMSYFTQNVCDAWGTLGGTYQIQDFELCMRCPGVSRHEFIGRECRPSTPGSIVNFQGKTTRKGKHICASFTVDIPPSLHPRYAEECTYELIASVKILTTDAMGMESTIVRTGYAEIDISSKHVPLFINPLTPSGHGTSIFTLL</sequence>
<reference evidence="1" key="1">
    <citation type="submission" date="2020-09" db="EMBL/GenBank/DDBJ databases">
        <title>Comparative genome analyses of four rice-infecting Rhizoctonia solani isolates reveal extensive enrichment of homogalacturonan modification genes.</title>
        <authorList>
            <person name="Lee D.-Y."/>
            <person name="Jeon J."/>
            <person name="Kim K.-T."/>
            <person name="Cheong K."/>
            <person name="Song H."/>
            <person name="Choi G."/>
            <person name="Ko J."/>
            <person name="Opiyo S.O."/>
            <person name="Zuo S."/>
            <person name="Madhav S."/>
            <person name="Lee Y.-H."/>
            <person name="Wang G.-L."/>
        </authorList>
    </citation>
    <scope>NUCLEOTIDE SEQUENCE</scope>
    <source>
        <strain evidence="1">AG1-IA YN-7</strain>
    </source>
</reference>
<organism evidence="1 2">
    <name type="scientific">Rhizoctonia solani</name>
    <dbReference type="NCBI Taxonomy" id="456999"/>
    <lineage>
        <taxon>Eukaryota</taxon>
        <taxon>Fungi</taxon>
        <taxon>Dikarya</taxon>
        <taxon>Basidiomycota</taxon>
        <taxon>Agaricomycotina</taxon>
        <taxon>Agaricomycetes</taxon>
        <taxon>Cantharellales</taxon>
        <taxon>Ceratobasidiaceae</taxon>
        <taxon>Rhizoctonia</taxon>
    </lineage>
</organism>